<feature type="repeat" description="WD" evidence="3">
    <location>
        <begin position="168"/>
        <end position="209"/>
    </location>
</feature>
<feature type="region of interest" description="Disordered" evidence="4">
    <location>
        <begin position="24"/>
        <end position="80"/>
    </location>
</feature>
<name>A0A7S3YYG9_9EUKA</name>
<dbReference type="Gene3D" id="2.130.10.10">
    <property type="entry name" value="YVTN repeat-like/Quinoprotein amine dehydrogenase"/>
    <property type="match status" value="3"/>
</dbReference>
<dbReference type="PRINTS" id="PR00320">
    <property type="entry name" value="GPROTEINBRPT"/>
</dbReference>
<feature type="compositionally biased region" description="Basic and acidic residues" evidence="4">
    <location>
        <begin position="388"/>
        <end position="408"/>
    </location>
</feature>
<evidence type="ECO:0000256" key="2">
    <source>
        <dbReference type="ARBA" id="ARBA00022737"/>
    </source>
</evidence>
<dbReference type="PANTHER" id="PTHR22847:SF637">
    <property type="entry name" value="WD REPEAT DOMAIN 5B"/>
    <property type="match status" value="1"/>
</dbReference>
<protein>
    <recommendedName>
        <fullName evidence="6">Anaphase-promoting complex subunit 4 WD40 domain-containing protein</fullName>
    </recommendedName>
</protein>
<feature type="compositionally biased region" description="Basic and acidic residues" evidence="4">
    <location>
        <begin position="473"/>
        <end position="503"/>
    </location>
</feature>
<feature type="repeat" description="WD" evidence="3">
    <location>
        <begin position="305"/>
        <end position="346"/>
    </location>
</feature>
<feature type="compositionally biased region" description="Polar residues" evidence="4">
    <location>
        <begin position="463"/>
        <end position="472"/>
    </location>
</feature>
<dbReference type="Pfam" id="PF00400">
    <property type="entry name" value="WD40"/>
    <property type="match status" value="7"/>
</dbReference>
<feature type="compositionally biased region" description="Basic and acidic residues" evidence="4">
    <location>
        <begin position="421"/>
        <end position="430"/>
    </location>
</feature>
<evidence type="ECO:0000256" key="3">
    <source>
        <dbReference type="PROSITE-ProRule" id="PRU00221"/>
    </source>
</evidence>
<evidence type="ECO:0008006" key="6">
    <source>
        <dbReference type="Google" id="ProtNLM"/>
    </source>
</evidence>
<sequence length="678" mass="72927">MLVRCASSGRLISSEDLTKELTTFQKAGHSGSSSRSSIGSWSQKLSPAPSPNLAPSASAQKRGSWTVGMTKQSVSKEKKESRVLVGHTHQVLFCTFSPGGNLLASASWDQTLRIWAVKTRRTVRVLVGHTASVRHCCFSPDGNHVASASGDKTIKIWSINSGKCILTCDGHTKTATCVSYSPDGSVVASSSADSTVRLWGAASGKCLRVLKGHKSGINFVTYSPDGELLATASRDSTICLFAAEDGKIRKVLQGHSRMVFCVKFSHDSRFLASTSEDKTVRIWAASALGTQDGDTIGIGACLRVIEGHSGNVTCCDWSTCWKFLVTTSDDQTIRFWNVEDGSCLKIFNGHLAPVVSCNLSRRGNRLVTASRDRTVRLWAVNMIKKDETAETKASERKGDAAAEAKETQVQDSAELKASTAPEKKASKKDPSATVKEQIMSSTSVATTPSIVFSPESKEKKNEPASSMKQKVQSIRDDEAKAKSEIDSALHRERNEVKEEREQANTDTRNIAVSGPRIVPEEAEAADNRGVGALEGDKDYQSVAEEAVLHADNDGDLETGTTNEEDTEIDEGAANDQGDEPGHILEGEQPDQSKPNVDNSEDAETVDARASLLKLEGKAFRCTKCNAVGWAVGGEVNCPRACIEDSDAHDWTLDARSKEASGAIDSQCCECKVQLCVVS</sequence>
<accession>A0A7S3YYG9</accession>
<evidence type="ECO:0000256" key="4">
    <source>
        <dbReference type="SAM" id="MobiDB-lite"/>
    </source>
</evidence>
<dbReference type="PROSITE" id="PS50082">
    <property type="entry name" value="WD_REPEATS_2"/>
    <property type="match status" value="7"/>
</dbReference>
<feature type="repeat" description="WD" evidence="3">
    <location>
        <begin position="252"/>
        <end position="283"/>
    </location>
</feature>
<dbReference type="InterPro" id="IPR015943">
    <property type="entry name" value="WD40/YVTN_repeat-like_dom_sf"/>
</dbReference>
<dbReference type="EMBL" id="HBIV01024649">
    <property type="protein sequence ID" value="CAE0666074.1"/>
    <property type="molecule type" value="Transcribed_RNA"/>
</dbReference>
<dbReference type="PANTHER" id="PTHR22847">
    <property type="entry name" value="WD40 REPEAT PROTEIN"/>
    <property type="match status" value="1"/>
</dbReference>
<feature type="repeat" description="WD" evidence="3">
    <location>
        <begin position="84"/>
        <end position="125"/>
    </location>
</feature>
<keyword evidence="1 3" id="KW-0853">WD repeat</keyword>
<feature type="repeat" description="WD" evidence="3">
    <location>
        <begin position="126"/>
        <end position="167"/>
    </location>
</feature>
<feature type="region of interest" description="Disordered" evidence="4">
    <location>
        <begin position="388"/>
        <end position="604"/>
    </location>
</feature>
<dbReference type="InterPro" id="IPR001680">
    <property type="entry name" value="WD40_rpt"/>
</dbReference>
<evidence type="ECO:0000256" key="1">
    <source>
        <dbReference type="ARBA" id="ARBA00022574"/>
    </source>
</evidence>
<dbReference type="InterPro" id="IPR020472">
    <property type="entry name" value="WD40_PAC1"/>
</dbReference>
<feature type="compositionally biased region" description="Polar residues" evidence="4">
    <location>
        <begin position="438"/>
        <end position="450"/>
    </location>
</feature>
<feature type="compositionally biased region" description="Low complexity" evidence="4">
    <location>
        <begin position="28"/>
        <end position="59"/>
    </location>
</feature>
<feature type="repeat" description="WD" evidence="3">
    <location>
        <begin position="347"/>
        <end position="378"/>
    </location>
</feature>
<feature type="compositionally biased region" description="Acidic residues" evidence="4">
    <location>
        <begin position="562"/>
        <end position="578"/>
    </location>
</feature>
<dbReference type="GO" id="GO:1990234">
    <property type="term" value="C:transferase complex"/>
    <property type="evidence" value="ECO:0007669"/>
    <property type="project" value="UniProtKB-ARBA"/>
</dbReference>
<dbReference type="CDD" id="cd00200">
    <property type="entry name" value="WD40"/>
    <property type="match status" value="1"/>
</dbReference>
<proteinExistence type="predicted"/>
<dbReference type="SUPFAM" id="SSF50978">
    <property type="entry name" value="WD40 repeat-like"/>
    <property type="match status" value="1"/>
</dbReference>
<dbReference type="PROSITE" id="PS50294">
    <property type="entry name" value="WD_REPEATS_REGION"/>
    <property type="match status" value="7"/>
</dbReference>
<dbReference type="InterPro" id="IPR036322">
    <property type="entry name" value="WD40_repeat_dom_sf"/>
</dbReference>
<dbReference type="AlphaFoldDB" id="A0A7S3YYG9"/>
<feature type="repeat" description="WD" evidence="3">
    <location>
        <begin position="210"/>
        <end position="251"/>
    </location>
</feature>
<feature type="compositionally biased region" description="Polar residues" evidence="4">
    <location>
        <begin position="61"/>
        <end position="73"/>
    </location>
</feature>
<dbReference type="InterPro" id="IPR019775">
    <property type="entry name" value="WD40_repeat_CS"/>
</dbReference>
<dbReference type="SMART" id="SM00320">
    <property type="entry name" value="WD40"/>
    <property type="match status" value="7"/>
</dbReference>
<reference evidence="5" key="1">
    <citation type="submission" date="2021-01" db="EMBL/GenBank/DDBJ databases">
        <authorList>
            <person name="Corre E."/>
            <person name="Pelletier E."/>
            <person name="Niang G."/>
            <person name="Scheremetjew M."/>
            <person name="Finn R."/>
            <person name="Kale V."/>
            <person name="Holt S."/>
            <person name="Cochrane G."/>
            <person name="Meng A."/>
            <person name="Brown T."/>
            <person name="Cohen L."/>
        </authorList>
    </citation>
    <scope>NUCLEOTIDE SEQUENCE</scope>
    <source>
        <strain evidence="5">CCCM811</strain>
    </source>
</reference>
<organism evidence="5">
    <name type="scientific">Lotharella globosa</name>
    <dbReference type="NCBI Taxonomy" id="91324"/>
    <lineage>
        <taxon>Eukaryota</taxon>
        <taxon>Sar</taxon>
        <taxon>Rhizaria</taxon>
        <taxon>Cercozoa</taxon>
        <taxon>Chlorarachniophyceae</taxon>
        <taxon>Lotharella</taxon>
    </lineage>
</organism>
<keyword evidence="2" id="KW-0677">Repeat</keyword>
<evidence type="ECO:0000313" key="5">
    <source>
        <dbReference type="EMBL" id="CAE0666074.1"/>
    </source>
</evidence>
<dbReference type="PROSITE" id="PS00678">
    <property type="entry name" value="WD_REPEATS_1"/>
    <property type="match status" value="1"/>
</dbReference>
<gene>
    <name evidence="5" type="ORF">LGLO00237_LOCUS17681</name>
</gene>